<keyword evidence="1" id="KW-0812">Transmembrane</keyword>
<protein>
    <submittedName>
        <fullName evidence="2">Uncharacterized protein</fullName>
    </submittedName>
</protein>
<feature type="transmembrane region" description="Helical" evidence="1">
    <location>
        <begin position="151"/>
        <end position="168"/>
    </location>
</feature>
<dbReference type="RefSeq" id="WP_124221826.1">
    <property type="nucleotide sequence ID" value="NZ_RKRF01000009.1"/>
</dbReference>
<keyword evidence="3" id="KW-1185">Reference proteome</keyword>
<gene>
    <name evidence="2" type="ORF">EDC24_1847</name>
</gene>
<keyword evidence="1" id="KW-1133">Transmembrane helix</keyword>
<dbReference type="EMBL" id="RKRF01000009">
    <property type="protein sequence ID" value="RPF53349.1"/>
    <property type="molecule type" value="Genomic_DNA"/>
</dbReference>
<comment type="caution">
    <text evidence="2">The sequence shown here is derived from an EMBL/GenBank/DDBJ whole genome shotgun (WGS) entry which is preliminary data.</text>
</comment>
<dbReference type="OrthoDB" id="6944087at2"/>
<evidence type="ECO:0000313" key="3">
    <source>
        <dbReference type="Proteomes" id="UP000276443"/>
    </source>
</evidence>
<accession>A0A3N5B8N2</accession>
<proteinExistence type="predicted"/>
<evidence type="ECO:0000313" key="2">
    <source>
        <dbReference type="EMBL" id="RPF53349.1"/>
    </source>
</evidence>
<feature type="transmembrane region" description="Helical" evidence="1">
    <location>
        <begin position="189"/>
        <end position="211"/>
    </location>
</feature>
<sequence length="272" mass="31598">MKKFFLVGILLIILAGCGEDDPVSLDSVDFYTDYNRVTVTVDLENQTDENVFVDVEVDIQDEWLSNQMEDDYVVNINGNEVTNEAIEVGQERYGTYVYFKYELKEKVNERDLKDAVYHNGIEVRVLSESGETLAEETSRHFNYRDNQDSNIKSLFIAMIGIGLIMWVLDKFLRKFLNIRKLSKEEYPKVYRGINGVINFFGSVMLGLIPIFSGFFNFWAYILAFVLLTVIPLVALDLIYLKHTRIYQVHLLMGLFLILIIIIGQQLYPYILY</sequence>
<organism evidence="2 3">
    <name type="scientific">Aquisalibacillus elongatus</name>
    <dbReference type="NCBI Taxonomy" id="485577"/>
    <lineage>
        <taxon>Bacteria</taxon>
        <taxon>Bacillati</taxon>
        <taxon>Bacillota</taxon>
        <taxon>Bacilli</taxon>
        <taxon>Bacillales</taxon>
        <taxon>Bacillaceae</taxon>
        <taxon>Aquisalibacillus</taxon>
    </lineage>
</organism>
<name>A0A3N5B8N2_9BACI</name>
<dbReference type="PROSITE" id="PS51257">
    <property type="entry name" value="PROKAR_LIPOPROTEIN"/>
    <property type="match status" value="1"/>
</dbReference>
<evidence type="ECO:0000256" key="1">
    <source>
        <dbReference type="SAM" id="Phobius"/>
    </source>
</evidence>
<reference evidence="2 3" key="1">
    <citation type="submission" date="2018-11" db="EMBL/GenBank/DDBJ databases">
        <title>Genomic Encyclopedia of Type Strains, Phase IV (KMG-IV): sequencing the most valuable type-strain genomes for metagenomic binning, comparative biology and taxonomic classification.</title>
        <authorList>
            <person name="Goeker M."/>
        </authorList>
    </citation>
    <scope>NUCLEOTIDE SEQUENCE [LARGE SCALE GENOMIC DNA]</scope>
    <source>
        <strain evidence="2 3">DSM 18090</strain>
    </source>
</reference>
<dbReference type="AlphaFoldDB" id="A0A3N5B8N2"/>
<feature type="transmembrane region" description="Helical" evidence="1">
    <location>
        <begin position="250"/>
        <end position="270"/>
    </location>
</feature>
<feature type="transmembrane region" description="Helical" evidence="1">
    <location>
        <begin position="217"/>
        <end position="238"/>
    </location>
</feature>
<keyword evidence="1" id="KW-0472">Membrane</keyword>
<dbReference type="Proteomes" id="UP000276443">
    <property type="component" value="Unassembled WGS sequence"/>
</dbReference>